<accession>A0A2X4V1X7</accession>
<keyword evidence="14" id="KW-1185">Reference proteome</keyword>
<dbReference type="RefSeq" id="WP_232054909.1">
    <property type="nucleotide sequence ID" value="NZ_LS483470.1"/>
</dbReference>
<evidence type="ECO:0000256" key="11">
    <source>
        <dbReference type="ARBA" id="ARBA00034287"/>
    </source>
</evidence>
<comment type="subcellular location">
    <subcellularLocation>
        <location evidence="1">Cell inner membrane</location>
        <topology evidence="1">Multi-pass membrane protein</topology>
    </subcellularLocation>
</comment>
<keyword evidence="5" id="KW-0997">Cell inner membrane</keyword>
<evidence type="ECO:0000256" key="12">
    <source>
        <dbReference type="SAM" id="Phobius"/>
    </source>
</evidence>
<comment type="catalytic activity">
    <reaction evidence="10">
        <text>(S)-malate(in) + succinate(out) = (S)-malate(out) + succinate(in)</text>
        <dbReference type="Rhea" id="RHEA:29327"/>
        <dbReference type="ChEBI" id="CHEBI:15589"/>
        <dbReference type="ChEBI" id="CHEBI:30031"/>
    </reaction>
    <physiologicalReaction direction="right-to-left" evidence="10">
        <dbReference type="Rhea" id="RHEA:29329"/>
    </physiologicalReaction>
</comment>
<dbReference type="Proteomes" id="UP000249005">
    <property type="component" value="Chromosome 1"/>
</dbReference>
<evidence type="ECO:0000256" key="1">
    <source>
        <dbReference type="ARBA" id="ARBA00004429"/>
    </source>
</evidence>
<feature type="transmembrane region" description="Helical" evidence="12">
    <location>
        <begin position="71"/>
        <end position="95"/>
    </location>
</feature>
<sequence>MIQMVMLATACFIMLFGKAKPGKAVSGLVFSSGMTGVISVFGISWLTGSFFQAYTPVFFEVFSELLQQMPFLFALVLFLISAVLFSQGATVTALMPLGLSIGISPAILVAMFPAVSGYFLIPAGASIIGCIAFDRTGTTKIGKYVVNHSYMLPGFVTTASSLVVGYFLAQIVF</sequence>
<name>A0A2X4V1X7_9GAMM</name>
<dbReference type="GO" id="GO:0015556">
    <property type="term" value="F:C4-dicarboxylate transmembrane transporter activity"/>
    <property type="evidence" value="ECO:0007669"/>
    <property type="project" value="InterPro"/>
</dbReference>
<dbReference type="AlphaFoldDB" id="A0A2X4V1X7"/>
<keyword evidence="6 12" id="KW-0812">Transmembrane</keyword>
<dbReference type="Pfam" id="PF03605">
    <property type="entry name" value="DcuA_DcuB"/>
    <property type="match status" value="1"/>
</dbReference>
<comment type="catalytic activity">
    <reaction evidence="9">
        <text>L-aspartate(in) + succinate(out) = L-aspartate(out) + succinate(in)</text>
        <dbReference type="Rhea" id="RHEA:29343"/>
        <dbReference type="ChEBI" id="CHEBI:29991"/>
        <dbReference type="ChEBI" id="CHEBI:30031"/>
    </reaction>
    <physiologicalReaction direction="right-to-left" evidence="9">
        <dbReference type="Rhea" id="RHEA:29345"/>
    </physiologicalReaction>
</comment>
<dbReference type="InterPro" id="IPR004668">
    <property type="entry name" value="Anaer_Dcu_memb_transpt"/>
</dbReference>
<keyword evidence="8 12" id="KW-0472">Membrane</keyword>
<dbReference type="PANTHER" id="PTHR36106:SF1">
    <property type="entry name" value="ANAEROBIC C4-DICARBOXYLATE TRANSPORTER DCUB"/>
    <property type="match status" value="1"/>
</dbReference>
<proteinExistence type="inferred from homology"/>
<evidence type="ECO:0000256" key="9">
    <source>
        <dbReference type="ARBA" id="ARBA00034237"/>
    </source>
</evidence>
<keyword evidence="7 12" id="KW-1133">Transmembrane helix</keyword>
<evidence type="ECO:0000256" key="8">
    <source>
        <dbReference type="ARBA" id="ARBA00023136"/>
    </source>
</evidence>
<evidence type="ECO:0000256" key="10">
    <source>
        <dbReference type="ARBA" id="ARBA00034284"/>
    </source>
</evidence>
<feature type="transmembrane region" description="Helical" evidence="12">
    <location>
        <begin position="145"/>
        <end position="169"/>
    </location>
</feature>
<evidence type="ECO:0000313" key="14">
    <source>
        <dbReference type="Proteomes" id="UP000249005"/>
    </source>
</evidence>
<evidence type="ECO:0000256" key="4">
    <source>
        <dbReference type="ARBA" id="ARBA00022475"/>
    </source>
</evidence>
<dbReference type="EMBL" id="LS483470">
    <property type="protein sequence ID" value="SQI42158.1"/>
    <property type="molecule type" value="Genomic_DNA"/>
</dbReference>
<evidence type="ECO:0000256" key="5">
    <source>
        <dbReference type="ARBA" id="ARBA00022519"/>
    </source>
</evidence>
<evidence type="ECO:0000256" key="2">
    <source>
        <dbReference type="ARBA" id="ARBA00006413"/>
    </source>
</evidence>
<evidence type="ECO:0000256" key="6">
    <source>
        <dbReference type="ARBA" id="ARBA00022692"/>
    </source>
</evidence>
<evidence type="ECO:0000256" key="7">
    <source>
        <dbReference type="ARBA" id="ARBA00022989"/>
    </source>
</evidence>
<evidence type="ECO:0000313" key="13">
    <source>
        <dbReference type="EMBL" id="SQI42158.1"/>
    </source>
</evidence>
<organism evidence="13 14">
    <name type="scientific">Leminorella richardii</name>
    <dbReference type="NCBI Taxonomy" id="158841"/>
    <lineage>
        <taxon>Bacteria</taxon>
        <taxon>Pseudomonadati</taxon>
        <taxon>Pseudomonadota</taxon>
        <taxon>Gammaproteobacteria</taxon>
        <taxon>Enterobacterales</taxon>
        <taxon>Budviciaceae</taxon>
        <taxon>Leminorella</taxon>
    </lineage>
</organism>
<reference evidence="13 14" key="1">
    <citation type="submission" date="2018-06" db="EMBL/GenBank/DDBJ databases">
        <authorList>
            <consortium name="Pathogen Informatics"/>
            <person name="Doyle S."/>
        </authorList>
    </citation>
    <scope>NUCLEOTIDE SEQUENCE [LARGE SCALE GENOMIC DNA]</scope>
    <source>
        <strain evidence="13 14">NCTC12151</strain>
    </source>
</reference>
<gene>
    <name evidence="13" type="primary">dcuB_3</name>
    <name evidence="13" type="ORF">NCTC12151_02487</name>
</gene>
<keyword evidence="4" id="KW-1003">Cell membrane</keyword>
<keyword evidence="3" id="KW-0813">Transport</keyword>
<dbReference type="GO" id="GO:0005886">
    <property type="term" value="C:plasma membrane"/>
    <property type="evidence" value="ECO:0007669"/>
    <property type="project" value="UniProtKB-SubCell"/>
</dbReference>
<evidence type="ECO:0000256" key="3">
    <source>
        <dbReference type="ARBA" id="ARBA00022448"/>
    </source>
</evidence>
<protein>
    <submittedName>
        <fullName evidence="13">Anaerobic C4-dicarboxylate transporter DcuB</fullName>
    </submittedName>
</protein>
<comment type="similarity">
    <text evidence="2">Belongs to the DcuA/DcuB transporter (TC 2.A.13.1) family.</text>
</comment>
<dbReference type="PANTHER" id="PTHR36106">
    <property type="entry name" value="ANAEROBIC C4-DICARBOXYLATE TRANSPORTER DCUB"/>
    <property type="match status" value="1"/>
</dbReference>
<dbReference type="KEGG" id="lri:NCTC12151_02487"/>
<comment type="catalytic activity">
    <reaction evidence="11">
        <text>fumarate(in) + succinate(out) = fumarate(out) + succinate(in)</text>
        <dbReference type="Rhea" id="RHEA:29323"/>
        <dbReference type="ChEBI" id="CHEBI:29806"/>
        <dbReference type="ChEBI" id="CHEBI:30031"/>
    </reaction>
    <physiologicalReaction direction="right-to-left" evidence="11">
        <dbReference type="Rhea" id="RHEA:29325"/>
    </physiologicalReaction>
</comment>
<feature type="transmembrane region" description="Helical" evidence="12">
    <location>
        <begin position="107"/>
        <end position="133"/>
    </location>
</feature>